<dbReference type="OrthoDB" id="1116590at2"/>
<gene>
    <name evidence="1" type="ORF">DLK05_16505</name>
</gene>
<dbReference type="AlphaFoldDB" id="A0A434AER4"/>
<dbReference type="Pfam" id="PF19775">
    <property type="entry name" value="DUF6261"/>
    <property type="match status" value="1"/>
</dbReference>
<evidence type="ECO:0000313" key="2">
    <source>
        <dbReference type="Proteomes" id="UP000282985"/>
    </source>
</evidence>
<dbReference type="InterPro" id="IPR046228">
    <property type="entry name" value="DUF6261"/>
</dbReference>
<proteinExistence type="predicted"/>
<evidence type="ECO:0000313" key="1">
    <source>
        <dbReference type="EMBL" id="RUT72828.1"/>
    </source>
</evidence>
<dbReference type="Proteomes" id="UP000282985">
    <property type="component" value="Unassembled WGS sequence"/>
</dbReference>
<sequence length="247" mass="27822">MEIKLLSNCTANEAFDTHSNCLSVLKQKDLSADQNLTGIVTKLSKEGEVLLHSIGIEKKSEFTQEISALDTVFDGSLICFKKFVEANMSLSEQDKVEKADKIWNKIEAKNPYLYKLGYEEQMTQALALFNDLDGDEYQAAMSDLHGVSESYQQTKTAYNELQSTYRKGQEVKALKENTIPSNNAKKEILDIINTKLLPYLGILADIQADAYGDTYTKITHYIELVNTKIRTRRSRAVAQEEANSEAE</sequence>
<dbReference type="RefSeq" id="WP_127345056.1">
    <property type="nucleotide sequence ID" value="NZ_RJJX01000046.1"/>
</dbReference>
<accession>A0A434AER4</accession>
<name>A0A434AER4_9BACT</name>
<comment type="caution">
    <text evidence="1">The sequence shown here is derived from an EMBL/GenBank/DDBJ whole genome shotgun (WGS) entry which is preliminary data.</text>
</comment>
<organism evidence="1 2">
    <name type="scientific">Ancylomarina longa</name>
    <dbReference type="NCBI Taxonomy" id="2487017"/>
    <lineage>
        <taxon>Bacteria</taxon>
        <taxon>Pseudomonadati</taxon>
        <taxon>Bacteroidota</taxon>
        <taxon>Bacteroidia</taxon>
        <taxon>Marinilabiliales</taxon>
        <taxon>Marinifilaceae</taxon>
        <taxon>Ancylomarina</taxon>
    </lineage>
</organism>
<keyword evidence="2" id="KW-1185">Reference proteome</keyword>
<reference evidence="1 2" key="1">
    <citation type="submission" date="2018-11" db="EMBL/GenBank/DDBJ databases">
        <title>Parancylomarina longa gen. nov., sp. nov., isolated from sediments of southern Okinawa.</title>
        <authorList>
            <person name="Fu T."/>
        </authorList>
    </citation>
    <scope>NUCLEOTIDE SEQUENCE [LARGE SCALE GENOMIC DNA]</scope>
    <source>
        <strain evidence="1 2">T3-2 S1-C</strain>
    </source>
</reference>
<protein>
    <submittedName>
        <fullName evidence="1">Uncharacterized protein</fullName>
    </submittedName>
</protein>
<dbReference type="EMBL" id="RJJX01000046">
    <property type="protein sequence ID" value="RUT72828.1"/>
    <property type="molecule type" value="Genomic_DNA"/>
</dbReference>